<dbReference type="PANTHER" id="PTHR12905:SF0">
    <property type="entry name" value="CALCINEURIN-LIKE PHOSPHOESTERASE DOMAIN-CONTAINING PROTEIN"/>
    <property type="match status" value="1"/>
</dbReference>
<dbReference type="EMBL" id="CP042433">
    <property type="protein sequence ID" value="QEC56625.1"/>
    <property type="molecule type" value="Genomic_DNA"/>
</dbReference>
<dbReference type="Gene3D" id="3.60.21.10">
    <property type="match status" value="1"/>
</dbReference>
<gene>
    <name evidence="2" type="ORF">FSB75_12215</name>
</gene>
<name>A0A5B8UKT1_9BACT</name>
<accession>A0A5B8UKT1</accession>
<dbReference type="InterPro" id="IPR004843">
    <property type="entry name" value="Calcineurin-like_PHP"/>
</dbReference>
<evidence type="ECO:0000259" key="1">
    <source>
        <dbReference type="Pfam" id="PF00149"/>
    </source>
</evidence>
<organism evidence="2 3">
    <name type="scientific">Flavisolibacter ginsenosidimutans</name>
    <dbReference type="NCBI Taxonomy" id="661481"/>
    <lineage>
        <taxon>Bacteria</taxon>
        <taxon>Pseudomonadati</taxon>
        <taxon>Bacteroidota</taxon>
        <taxon>Chitinophagia</taxon>
        <taxon>Chitinophagales</taxon>
        <taxon>Chitinophagaceae</taxon>
        <taxon>Flavisolibacter</taxon>
    </lineage>
</organism>
<dbReference type="Pfam" id="PF00149">
    <property type="entry name" value="Metallophos"/>
    <property type="match status" value="1"/>
</dbReference>
<dbReference type="RefSeq" id="WP_146787726.1">
    <property type="nucleotide sequence ID" value="NZ_BAABIO010000003.1"/>
</dbReference>
<dbReference type="KEGG" id="fgg:FSB75_12215"/>
<sequence length="216" mass="24652">MKFVAIADTHGKHRLLKTLPEADVLIHAGDISLIDDTHLAEDSGHQVEDFIKWFSGLDYKYKIFIAGNHDFYLEESADSFIRKRLPKNVFYLNDSEMTVAGFQLWGSPITPRYWDWAFNRERGTAINKHWKVIPVNTDILITHGPAYGTLDKSASGEHLGCKDLWKKIDQIKPKVHICGHIHESYGTEKSLETLFINASVVNEKYALVNPPIEFSL</sequence>
<reference evidence="2 3" key="1">
    <citation type="journal article" date="2015" name="Int. J. Syst. Evol. Microbiol.">
        <title>Flavisolibacter ginsenosidimutans sp. nov., with ginsenoside-converting activity isolated from soil used for cultivating ginseng.</title>
        <authorList>
            <person name="Zhao Y."/>
            <person name="Liu Q."/>
            <person name="Kang M.S."/>
            <person name="Jin F."/>
            <person name="Yu H."/>
            <person name="Im W.T."/>
        </authorList>
    </citation>
    <scope>NUCLEOTIDE SEQUENCE [LARGE SCALE GENOMIC DNA]</scope>
    <source>
        <strain evidence="2 3">Gsoil 636</strain>
    </source>
</reference>
<dbReference type="SUPFAM" id="SSF56300">
    <property type="entry name" value="Metallo-dependent phosphatases"/>
    <property type="match status" value="1"/>
</dbReference>
<dbReference type="InterPro" id="IPR029052">
    <property type="entry name" value="Metallo-depent_PP-like"/>
</dbReference>
<dbReference type="InterPro" id="IPR051693">
    <property type="entry name" value="UPF0046_metallophosphoest"/>
</dbReference>
<dbReference type="PANTHER" id="PTHR12905">
    <property type="entry name" value="METALLOPHOSPHOESTERASE"/>
    <property type="match status" value="1"/>
</dbReference>
<evidence type="ECO:0000313" key="3">
    <source>
        <dbReference type="Proteomes" id="UP000321204"/>
    </source>
</evidence>
<protein>
    <submittedName>
        <fullName evidence="2">Metallophosphoesterase</fullName>
    </submittedName>
</protein>
<evidence type="ECO:0000313" key="2">
    <source>
        <dbReference type="EMBL" id="QEC56625.1"/>
    </source>
</evidence>
<proteinExistence type="predicted"/>
<dbReference type="OrthoDB" id="332939at2"/>
<dbReference type="CDD" id="cd07379">
    <property type="entry name" value="MPP_239FB"/>
    <property type="match status" value="1"/>
</dbReference>
<dbReference type="AlphaFoldDB" id="A0A5B8UKT1"/>
<keyword evidence="3" id="KW-1185">Reference proteome</keyword>
<dbReference type="GO" id="GO:0016787">
    <property type="term" value="F:hydrolase activity"/>
    <property type="evidence" value="ECO:0007669"/>
    <property type="project" value="InterPro"/>
</dbReference>
<dbReference type="Proteomes" id="UP000321204">
    <property type="component" value="Chromosome"/>
</dbReference>
<feature type="domain" description="Calcineurin-like phosphoesterase" evidence="1">
    <location>
        <begin position="1"/>
        <end position="183"/>
    </location>
</feature>